<dbReference type="Pfam" id="PF17801">
    <property type="entry name" value="Melibiase_C"/>
    <property type="match status" value="1"/>
</dbReference>
<keyword evidence="6 7" id="KW-0326">Glycosidase</keyword>
<dbReference type="AlphaFoldDB" id="A0A8J1U2N0"/>
<dbReference type="PRINTS" id="PR00740">
    <property type="entry name" value="GLHYDRLASE27"/>
</dbReference>
<comment type="similarity">
    <text evidence="2 7">Belongs to the glycosyl hydrolase 27 family.</text>
</comment>
<name>A0A8J1U2N0_OWEFU</name>
<evidence type="ECO:0000256" key="6">
    <source>
        <dbReference type="ARBA" id="ARBA00023295"/>
    </source>
</evidence>
<evidence type="ECO:0000256" key="5">
    <source>
        <dbReference type="ARBA" id="ARBA00022801"/>
    </source>
</evidence>
<dbReference type="InterPro" id="IPR013785">
    <property type="entry name" value="Aldolase_TIM"/>
</dbReference>
<dbReference type="InterPro" id="IPR041233">
    <property type="entry name" value="Melibiase_C"/>
</dbReference>
<dbReference type="InterPro" id="IPR000111">
    <property type="entry name" value="Glyco_hydro_27/36_CS"/>
</dbReference>
<sequence length="579" mass="66118">MTLARRLWAAAIRGIIKILTSMKTKVSRKMLRYIFMAIFLLGFLIILDAIIEIFMSHYHKQGWNSDTDTARTPPMGWNSWNKFGCKHLDEDVVKKTADLLVSTGLAASGYVYVNLDDCWQLYRDNRGYIQPDPEKFKGGMKTLGKYIHSKGLKYGLYTDSGTLTCQRRPGSYRHEIQDAESYASWGVDYLKNDDCWLYPGTTSNENYAAMHTALSNTNRQIIHSIKGSIDIRKSRHVSNVRRVHSDIYDEWEIMLFCVDSLINEGLERYSAPGFWNDLDMLEIGNGGMSASEYRVHMSLWCALKSPLLLGHDLSKMTQDELEILSNPEVIAINQDPLGVSASLVKNIRPADGVSRVILTGEDCTNTEMTESFAFRYDTSTNQIIKIKTDEPDPQCIEVEGDDSLVLRQCDKESQNQKWIVKNNTKATKISKLTDKTKCIATSTYNRVSARIQDCKAHKKRWKNNEAWHPHNDEFQIIGDLTKSFRFSNTNHMCLGISSPPDINVYYGPLHNGGHVVVIVNRDNKPRQIELKFDYLGVDIDQEYVVRNLWTRKDLGVYSKGLSFDVSNHDCVMLTLRLLT</sequence>
<dbReference type="PANTHER" id="PTHR11452">
    <property type="entry name" value="ALPHA-GALACTOSIDASE/ALPHA-N-ACETYLGALACTOSAMINIDASE"/>
    <property type="match status" value="1"/>
</dbReference>
<dbReference type="Gene3D" id="2.60.40.1180">
    <property type="entry name" value="Golgi alpha-mannosidase II"/>
    <property type="match status" value="1"/>
</dbReference>
<dbReference type="InterPro" id="IPR035992">
    <property type="entry name" value="Ricin_B-like_lectins"/>
</dbReference>
<dbReference type="FunFam" id="3.20.20.70:FF:000197">
    <property type="entry name" value="Alpha-galactosidase"/>
    <property type="match status" value="1"/>
</dbReference>
<evidence type="ECO:0000256" key="4">
    <source>
        <dbReference type="ARBA" id="ARBA00022729"/>
    </source>
</evidence>
<accession>A0A8J1U2N0</accession>
<dbReference type="Pfam" id="PF16499">
    <property type="entry name" value="Melibiase_2"/>
    <property type="match status" value="1"/>
</dbReference>
<evidence type="ECO:0000313" key="10">
    <source>
        <dbReference type="Proteomes" id="UP000749559"/>
    </source>
</evidence>
<evidence type="ECO:0000259" key="8">
    <source>
        <dbReference type="Pfam" id="PF17801"/>
    </source>
</evidence>
<organism evidence="9 10">
    <name type="scientific">Owenia fusiformis</name>
    <name type="common">Polychaete worm</name>
    <dbReference type="NCBI Taxonomy" id="6347"/>
    <lineage>
        <taxon>Eukaryota</taxon>
        <taxon>Metazoa</taxon>
        <taxon>Spiralia</taxon>
        <taxon>Lophotrochozoa</taxon>
        <taxon>Annelida</taxon>
        <taxon>Polychaeta</taxon>
        <taxon>Sedentaria</taxon>
        <taxon>Canalipalpata</taxon>
        <taxon>Sabellida</taxon>
        <taxon>Oweniida</taxon>
        <taxon>Oweniidae</taxon>
        <taxon>Owenia</taxon>
    </lineage>
</organism>
<dbReference type="Gene3D" id="2.80.10.50">
    <property type="match status" value="1"/>
</dbReference>
<comment type="catalytic activity">
    <reaction evidence="1">
        <text>Hydrolysis of terminal, non-reducing alpha-D-galactose residues in alpha-D-galactosides, including galactose oligosaccharides, galactomannans and galactolipids.</text>
        <dbReference type="EC" id="3.2.1.22"/>
    </reaction>
</comment>
<evidence type="ECO:0000256" key="3">
    <source>
        <dbReference type="ARBA" id="ARBA00012755"/>
    </source>
</evidence>
<reference evidence="9" key="1">
    <citation type="submission" date="2022-03" db="EMBL/GenBank/DDBJ databases">
        <authorList>
            <person name="Martin C."/>
        </authorList>
    </citation>
    <scope>NUCLEOTIDE SEQUENCE</scope>
</reference>
<keyword evidence="10" id="KW-1185">Reference proteome</keyword>
<dbReference type="InterPro" id="IPR002241">
    <property type="entry name" value="Glyco_hydro_27"/>
</dbReference>
<dbReference type="EC" id="3.2.1.-" evidence="7"/>
<dbReference type="GO" id="GO:0005975">
    <property type="term" value="P:carbohydrate metabolic process"/>
    <property type="evidence" value="ECO:0007669"/>
    <property type="project" value="InterPro"/>
</dbReference>
<dbReference type="SUPFAM" id="SSF51011">
    <property type="entry name" value="Glycosyl hydrolase domain"/>
    <property type="match status" value="1"/>
</dbReference>
<dbReference type="CDD" id="cd14792">
    <property type="entry name" value="GH27"/>
    <property type="match status" value="1"/>
</dbReference>
<keyword evidence="5 7" id="KW-0378">Hydrolase</keyword>
<gene>
    <name evidence="9" type="ORF">OFUS_LOCUS16948</name>
</gene>
<feature type="domain" description="Alpha galactosidase C-terminal" evidence="8">
    <location>
        <begin position="501"/>
        <end position="575"/>
    </location>
</feature>
<dbReference type="PROSITE" id="PS00512">
    <property type="entry name" value="ALPHA_GALACTOSIDASE"/>
    <property type="match status" value="1"/>
</dbReference>
<comment type="caution">
    <text evidence="9">The sequence shown here is derived from an EMBL/GenBank/DDBJ whole genome shotgun (WGS) entry which is preliminary data.</text>
</comment>
<keyword evidence="4" id="KW-0732">Signal</keyword>
<dbReference type="InterPro" id="IPR013780">
    <property type="entry name" value="Glyco_hydro_b"/>
</dbReference>
<evidence type="ECO:0000256" key="7">
    <source>
        <dbReference type="RuleBase" id="RU361168"/>
    </source>
</evidence>
<evidence type="ECO:0000313" key="9">
    <source>
        <dbReference type="EMBL" id="CAH1791910.1"/>
    </source>
</evidence>
<dbReference type="OrthoDB" id="5795902at2759"/>
<proteinExistence type="inferred from homology"/>
<dbReference type="PANTHER" id="PTHR11452:SF75">
    <property type="entry name" value="ALPHA-GALACTOSIDASE MEL1"/>
    <property type="match status" value="1"/>
</dbReference>
<dbReference type="SUPFAM" id="SSF51445">
    <property type="entry name" value="(Trans)glycosidases"/>
    <property type="match status" value="1"/>
</dbReference>
<evidence type="ECO:0000256" key="1">
    <source>
        <dbReference type="ARBA" id="ARBA00001255"/>
    </source>
</evidence>
<dbReference type="SUPFAM" id="SSF50370">
    <property type="entry name" value="Ricin B-like lectins"/>
    <property type="match status" value="1"/>
</dbReference>
<dbReference type="InterPro" id="IPR017853">
    <property type="entry name" value="GH"/>
</dbReference>
<protein>
    <recommendedName>
        <fullName evidence="3 7">Alpha-galactosidase</fullName>
        <ecNumber evidence="7">3.2.1.-</ecNumber>
    </recommendedName>
</protein>
<dbReference type="EMBL" id="CAIIXF020000008">
    <property type="protein sequence ID" value="CAH1791910.1"/>
    <property type="molecule type" value="Genomic_DNA"/>
</dbReference>
<comment type="subunit">
    <text evidence="7">Homodimer.</text>
</comment>
<dbReference type="Gene3D" id="3.20.20.70">
    <property type="entry name" value="Aldolase class I"/>
    <property type="match status" value="1"/>
</dbReference>
<dbReference type="GO" id="GO:0004557">
    <property type="term" value="F:alpha-galactosidase activity"/>
    <property type="evidence" value="ECO:0007669"/>
    <property type="project" value="UniProtKB-EC"/>
</dbReference>
<evidence type="ECO:0000256" key="2">
    <source>
        <dbReference type="ARBA" id="ARBA00009743"/>
    </source>
</evidence>
<keyword evidence="7" id="KW-1015">Disulfide bond</keyword>
<dbReference type="Proteomes" id="UP000749559">
    <property type="component" value="Unassembled WGS sequence"/>
</dbReference>
<dbReference type="PROSITE" id="PS50231">
    <property type="entry name" value="RICIN_B_LECTIN"/>
    <property type="match status" value="1"/>
</dbReference>